<proteinExistence type="predicted"/>
<reference evidence="3 4" key="1">
    <citation type="submission" date="2014-09" db="EMBL/GenBank/DDBJ databases">
        <title>Draft genome of Bradyrhizobium japonicum Is-34.</title>
        <authorList>
            <person name="Tsurumaru H."/>
            <person name="Yamakawa T."/>
            <person name="Hashimoto S."/>
            <person name="Okizaki K."/>
            <person name="Kanesaki Y."/>
            <person name="Yoshikawa H."/>
            <person name="Yajima S."/>
        </authorList>
    </citation>
    <scope>NUCLEOTIDE SEQUENCE [LARGE SCALE GENOMIC DNA]</scope>
    <source>
        <strain evidence="3 4">Is-34</strain>
    </source>
</reference>
<dbReference type="Gene3D" id="3.40.50.12780">
    <property type="entry name" value="N-terminal domain of ligase-like"/>
    <property type="match status" value="1"/>
</dbReference>
<evidence type="ECO:0000313" key="4">
    <source>
        <dbReference type="Proteomes" id="UP000030377"/>
    </source>
</evidence>
<protein>
    <submittedName>
        <fullName evidence="3">Acyl-CoA synthetase</fullName>
    </submittedName>
</protein>
<name>A0A0A3XRL8_BRAJP</name>
<dbReference type="GO" id="GO:0016877">
    <property type="term" value="F:ligase activity, forming carbon-sulfur bonds"/>
    <property type="evidence" value="ECO:0007669"/>
    <property type="project" value="UniProtKB-ARBA"/>
</dbReference>
<dbReference type="AlphaFoldDB" id="A0A0A3XRL8"/>
<dbReference type="STRING" id="375.BKD09_RS06745"/>
<evidence type="ECO:0000259" key="1">
    <source>
        <dbReference type="Pfam" id="PF00501"/>
    </source>
</evidence>
<evidence type="ECO:0000313" key="3">
    <source>
        <dbReference type="EMBL" id="KGT77077.1"/>
    </source>
</evidence>
<dbReference type="InterPro" id="IPR050237">
    <property type="entry name" value="ATP-dep_AMP-bd_enzyme"/>
</dbReference>
<dbReference type="InterPro" id="IPR020845">
    <property type="entry name" value="AMP-binding_CS"/>
</dbReference>
<feature type="domain" description="AMP-binding enzyme C-terminal" evidence="2">
    <location>
        <begin position="426"/>
        <end position="501"/>
    </location>
</feature>
<dbReference type="eggNOG" id="COG0318">
    <property type="taxonomic scope" value="Bacteria"/>
</dbReference>
<feature type="domain" description="AMP-dependent synthetase/ligase" evidence="1">
    <location>
        <begin position="18"/>
        <end position="376"/>
    </location>
</feature>
<dbReference type="RefSeq" id="WP_028159185.1">
    <property type="nucleotide sequence ID" value="NZ_JANUDC010000001.1"/>
</dbReference>
<dbReference type="InterPro" id="IPR042099">
    <property type="entry name" value="ANL_N_sf"/>
</dbReference>
<dbReference type="EMBL" id="JRPN01000018">
    <property type="protein sequence ID" value="KGT77077.1"/>
    <property type="molecule type" value="Genomic_DNA"/>
</dbReference>
<sequence>MSDPLHASSPTCAQTLRALSRYPGRTAFAWPGGSLSYQGTIDLIGRIQAVFMRLGLQPGARVAFLTANRADTWCAGVAAQLSRLCVTWLHPLGSRADQLFQLEDSEAEMLVVDAATFRDRGGELAASASRLKAVFTMGVADYGVDLLQAIEIEGHASAHCFAGPDDLATLNYTGGTTGKSKGALRYHRENAGGAAAILADFEIPDTPHYLAVAPISHVAGTKVVPTLMRGGTVHMLKGFDPEAVLATVARERINFTLFVPTMIYVLLDHPALSRTDLSSLELVLYGASAMSPSRLVEGIERIGPVFSQLYGQTECYPISVLRKADHDPRTPELFLSCGFPISTCDVRILDDDDQEVKTGEAGEICVRAPHVMAEYWKRPDITAETLKNGWVHTGDVARKDERGYMFILDRKKDMIVSGGFNIFPREVEDVLSQHADVAMVAVVGIPDEKWGEAVTAIVVPREGAKPDPDELINLVKTRKGSAHAPKQIRFVKQLPMTGVGKVDKKVLRAGFWSGRDRMVG</sequence>
<dbReference type="PANTHER" id="PTHR43767:SF7">
    <property type="entry name" value="MEDIUM_LONG-CHAIN-FATTY-ACID--COA LIGASE FADD8"/>
    <property type="match status" value="1"/>
</dbReference>
<dbReference type="InterPro" id="IPR045851">
    <property type="entry name" value="AMP-bd_C_sf"/>
</dbReference>
<accession>A0A0A3XRL8</accession>
<dbReference type="SUPFAM" id="SSF56801">
    <property type="entry name" value="Acetyl-CoA synthetase-like"/>
    <property type="match status" value="1"/>
</dbReference>
<dbReference type="Proteomes" id="UP000030377">
    <property type="component" value="Unassembled WGS sequence"/>
</dbReference>
<dbReference type="Gene3D" id="3.30.300.30">
    <property type="match status" value="1"/>
</dbReference>
<dbReference type="Pfam" id="PF13193">
    <property type="entry name" value="AMP-binding_C"/>
    <property type="match status" value="1"/>
</dbReference>
<dbReference type="InterPro" id="IPR025110">
    <property type="entry name" value="AMP-bd_C"/>
</dbReference>
<dbReference type="PROSITE" id="PS00455">
    <property type="entry name" value="AMP_BINDING"/>
    <property type="match status" value="1"/>
</dbReference>
<comment type="caution">
    <text evidence="3">The sequence shown here is derived from an EMBL/GenBank/DDBJ whole genome shotgun (WGS) entry which is preliminary data.</text>
</comment>
<dbReference type="PANTHER" id="PTHR43767">
    <property type="entry name" value="LONG-CHAIN-FATTY-ACID--COA LIGASE"/>
    <property type="match status" value="1"/>
</dbReference>
<organism evidence="3 4">
    <name type="scientific">Bradyrhizobium japonicum</name>
    <dbReference type="NCBI Taxonomy" id="375"/>
    <lineage>
        <taxon>Bacteria</taxon>
        <taxon>Pseudomonadati</taxon>
        <taxon>Pseudomonadota</taxon>
        <taxon>Alphaproteobacteria</taxon>
        <taxon>Hyphomicrobiales</taxon>
        <taxon>Nitrobacteraceae</taxon>
        <taxon>Bradyrhizobium</taxon>
    </lineage>
</organism>
<dbReference type="InterPro" id="IPR000873">
    <property type="entry name" value="AMP-dep_synth/lig_dom"/>
</dbReference>
<evidence type="ECO:0000259" key="2">
    <source>
        <dbReference type="Pfam" id="PF13193"/>
    </source>
</evidence>
<gene>
    <name evidence="3" type="ORF">MA20_20840</name>
</gene>
<dbReference type="CDD" id="cd17631">
    <property type="entry name" value="FACL_FadD13-like"/>
    <property type="match status" value="1"/>
</dbReference>
<dbReference type="Pfam" id="PF00501">
    <property type="entry name" value="AMP-binding"/>
    <property type="match status" value="1"/>
</dbReference>